<dbReference type="Pfam" id="PF00069">
    <property type="entry name" value="Pkinase"/>
    <property type="match status" value="1"/>
</dbReference>
<dbReference type="FunFam" id="1.10.510.10:FF:000203">
    <property type="entry name" value="Cyclin-dependent kinase 9"/>
    <property type="match status" value="1"/>
</dbReference>
<evidence type="ECO:0000256" key="7">
    <source>
        <dbReference type="ARBA" id="ARBA00022840"/>
    </source>
</evidence>
<evidence type="ECO:0000256" key="9">
    <source>
        <dbReference type="ARBA" id="ARBA00047811"/>
    </source>
</evidence>
<dbReference type="PANTHER" id="PTHR24056">
    <property type="entry name" value="CELL DIVISION PROTEIN KINASE"/>
    <property type="match status" value="1"/>
</dbReference>
<dbReference type="InterPro" id="IPR050108">
    <property type="entry name" value="CDK"/>
</dbReference>
<keyword evidence="7 11" id="KW-0067">ATP-binding</keyword>
<keyword evidence="5 11" id="KW-0547">Nucleotide-binding</keyword>
<dbReference type="PROSITE" id="PS00107">
    <property type="entry name" value="PROTEIN_KINASE_ATP"/>
    <property type="match status" value="1"/>
</dbReference>
<comment type="subcellular location">
    <subcellularLocation>
        <location evidence="1">Nucleus</location>
    </subcellularLocation>
</comment>
<dbReference type="SUPFAM" id="SSF56112">
    <property type="entry name" value="Protein kinase-like (PK-like)"/>
    <property type="match status" value="1"/>
</dbReference>
<dbReference type="SMART" id="SM00220">
    <property type="entry name" value="S_TKc"/>
    <property type="match status" value="1"/>
</dbReference>
<evidence type="ECO:0000256" key="1">
    <source>
        <dbReference type="ARBA" id="ARBA00004123"/>
    </source>
</evidence>
<comment type="catalytic activity">
    <reaction evidence="9">
        <text>L-threonyl-[protein] + ATP = O-phospho-L-threonyl-[protein] + ADP + H(+)</text>
        <dbReference type="Rhea" id="RHEA:46608"/>
        <dbReference type="Rhea" id="RHEA-COMP:11060"/>
        <dbReference type="Rhea" id="RHEA-COMP:11605"/>
        <dbReference type="ChEBI" id="CHEBI:15378"/>
        <dbReference type="ChEBI" id="CHEBI:30013"/>
        <dbReference type="ChEBI" id="CHEBI:30616"/>
        <dbReference type="ChEBI" id="CHEBI:61977"/>
        <dbReference type="ChEBI" id="CHEBI:456216"/>
        <dbReference type="EC" id="2.7.11.22"/>
    </reaction>
</comment>
<dbReference type="Gene3D" id="3.30.200.20">
    <property type="entry name" value="Phosphorylase Kinase, domain 1"/>
    <property type="match status" value="1"/>
</dbReference>
<feature type="region of interest" description="Disordered" evidence="13">
    <location>
        <begin position="1"/>
        <end position="24"/>
    </location>
</feature>
<keyword evidence="6 15" id="KW-0418">Kinase</keyword>
<dbReference type="InterPro" id="IPR000719">
    <property type="entry name" value="Prot_kinase_dom"/>
</dbReference>
<keyword evidence="8" id="KW-0539">Nucleus</keyword>
<evidence type="ECO:0000256" key="5">
    <source>
        <dbReference type="ARBA" id="ARBA00022741"/>
    </source>
</evidence>
<comment type="caution">
    <text evidence="15">The sequence shown here is derived from an EMBL/GenBank/DDBJ whole genome shotgun (WGS) entry which is preliminary data.</text>
</comment>
<evidence type="ECO:0000256" key="8">
    <source>
        <dbReference type="ARBA" id="ARBA00023242"/>
    </source>
</evidence>
<dbReference type="InterPro" id="IPR017441">
    <property type="entry name" value="Protein_kinase_ATP_BS"/>
</dbReference>
<dbReference type="GO" id="GO:0004693">
    <property type="term" value="F:cyclin-dependent protein serine/threonine kinase activity"/>
    <property type="evidence" value="ECO:0007669"/>
    <property type="project" value="UniProtKB-EC"/>
</dbReference>
<name>A0AAV4Q4H9_9ARAC</name>
<feature type="compositionally biased region" description="Basic and acidic residues" evidence="13">
    <location>
        <begin position="9"/>
        <end position="24"/>
    </location>
</feature>
<dbReference type="InterPro" id="IPR011009">
    <property type="entry name" value="Kinase-like_dom_sf"/>
</dbReference>
<feature type="region of interest" description="Disordered" evidence="13">
    <location>
        <begin position="363"/>
        <end position="383"/>
    </location>
</feature>
<feature type="binding site" evidence="11">
    <location>
        <position position="65"/>
    </location>
    <ligand>
        <name>ATP</name>
        <dbReference type="ChEBI" id="CHEBI:30616"/>
    </ligand>
</feature>
<protein>
    <submittedName>
        <fullName evidence="15">Cyclin-dependent kinase 9</fullName>
    </submittedName>
</protein>
<comment type="catalytic activity">
    <reaction evidence="10">
        <text>L-seryl-[protein] + ATP = O-phospho-L-seryl-[protein] + ADP + H(+)</text>
        <dbReference type="Rhea" id="RHEA:17989"/>
        <dbReference type="Rhea" id="RHEA-COMP:9863"/>
        <dbReference type="Rhea" id="RHEA-COMP:11604"/>
        <dbReference type="ChEBI" id="CHEBI:15378"/>
        <dbReference type="ChEBI" id="CHEBI:29999"/>
        <dbReference type="ChEBI" id="CHEBI:30616"/>
        <dbReference type="ChEBI" id="CHEBI:83421"/>
        <dbReference type="ChEBI" id="CHEBI:456216"/>
        <dbReference type="EC" id="2.7.11.22"/>
    </reaction>
</comment>
<feature type="domain" description="Protein kinase" evidence="14">
    <location>
        <begin position="36"/>
        <end position="332"/>
    </location>
</feature>
<evidence type="ECO:0000256" key="3">
    <source>
        <dbReference type="ARBA" id="ARBA00022527"/>
    </source>
</evidence>
<sequence length="383" mass="44011">MAPRQSASHKRENASPEKEDIKPEPKCASCEDVCKYEKLAKIGHGTFGEVFKARHRRTKKIVALKKILTENEKQGFPITALREIRILRLLKHENIVHLIEICKGRATTLSRSLPPFYLVFEFCDHDLAGLISNINVSFTLGAIKMVMKQLLNGLFFIHAHRILHRDLKTANILITKSVILKLADFGLARKFRDATEDQPNKYTNKVVTLWYRAPELLLGDRNYGPPVDLWGAGCIMAEMWTRSPIMQGKAEQEQLIFISLLCGSIRPESFPGCEKLELYNKLIVPKYQKRKVKQRLKTYIKDDDALDLLDKLLVLDPKSRIDSDSALDHDFFWKGPLPCSLEGMLSPFRHSMFEYFSSKAQHNASHRGVRQPFYKQNGGQHRR</sequence>
<evidence type="ECO:0000313" key="16">
    <source>
        <dbReference type="Proteomes" id="UP001054837"/>
    </source>
</evidence>
<dbReference type="AlphaFoldDB" id="A0AAV4Q4H9"/>
<dbReference type="GO" id="GO:0005524">
    <property type="term" value="F:ATP binding"/>
    <property type="evidence" value="ECO:0007669"/>
    <property type="project" value="UniProtKB-UniRule"/>
</dbReference>
<keyword evidence="3 12" id="KW-0723">Serine/threonine-protein kinase</keyword>
<dbReference type="PROSITE" id="PS00108">
    <property type="entry name" value="PROTEIN_KINASE_ST"/>
    <property type="match status" value="1"/>
</dbReference>
<evidence type="ECO:0000256" key="12">
    <source>
        <dbReference type="RuleBase" id="RU000304"/>
    </source>
</evidence>
<reference evidence="15 16" key="1">
    <citation type="submission" date="2021-06" db="EMBL/GenBank/DDBJ databases">
        <title>Caerostris darwini draft genome.</title>
        <authorList>
            <person name="Kono N."/>
            <person name="Arakawa K."/>
        </authorList>
    </citation>
    <scope>NUCLEOTIDE SEQUENCE [LARGE SCALE GENOMIC DNA]</scope>
</reference>
<dbReference type="FunFam" id="3.30.200.20:FF:000124">
    <property type="entry name" value="Cyclin-dependent kinase 4"/>
    <property type="match status" value="1"/>
</dbReference>
<dbReference type="PROSITE" id="PS50011">
    <property type="entry name" value="PROTEIN_KINASE_DOM"/>
    <property type="match status" value="1"/>
</dbReference>
<accession>A0AAV4Q4H9</accession>
<dbReference type="EMBL" id="BPLQ01003666">
    <property type="protein sequence ID" value="GIY02313.1"/>
    <property type="molecule type" value="Genomic_DNA"/>
</dbReference>
<evidence type="ECO:0000256" key="2">
    <source>
        <dbReference type="ARBA" id="ARBA00006485"/>
    </source>
</evidence>
<organism evidence="15 16">
    <name type="scientific">Caerostris darwini</name>
    <dbReference type="NCBI Taxonomy" id="1538125"/>
    <lineage>
        <taxon>Eukaryota</taxon>
        <taxon>Metazoa</taxon>
        <taxon>Ecdysozoa</taxon>
        <taxon>Arthropoda</taxon>
        <taxon>Chelicerata</taxon>
        <taxon>Arachnida</taxon>
        <taxon>Araneae</taxon>
        <taxon>Araneomorphae</taxon>
        <taxon>Entelegynae</taxon>
        <taxon>Araneoidea</taxon>
        <taxon>Araneidae</taxon>
        <taxon>Caerostris</taxon>
    </lineage>
</organism>
<dbReference type="InterPro" id="IPR008271">
    <property type="entry name" value="Ser/Thr_kinase_AS"/>
</dbReference>
<evidence type="ECO:0000256" key="4">
    <source>
        <dbReference type="ARBA" id="ARBA00022679"/>
    </source>
</evidence>
<evidence type="ECO:0000256" key="11">
    <source>
        <dbReference type="PROSITE-ProRule" id="PRU10141"/>
    </source>
</evidence>
<keyword evidence="16" id="KW-1185">Reference proteome</keyword>
<dbReference type="Gene3D" id="1.10.510.10">
    <property type="entry name" value="Transferase(Phosphotransferase) domain 1"/>
    <property type="match status" value="1"/>
</dbReference>
<keyword evidence="4" id="KW-0808">Transferase</keyword>
<dbReference type="PANTHER" id="PTHR24056:SF233">
    <property type="entry name" value="CYCLIN-DEPENDENT KINASE 9"/>
    <property type="match status" value="1"/>
</dbReference>
<dbReference type="Proteomes" id="UP001054837">
    <property type="component" value="Unassembled WGS sequence"/>
</dbReference>
<dbReference type="GO" id="GO:0005634">
    <property type="term" value="C:nucleus"/>
    <property type="evidence" value="ECO:0007669"/>
    <property type="project" value="UniProtKB-SubCell"/>
</dbReference>
<evidence type="ECO:0000259" key="14">
    <source>
        <dbReference type="PROSITE" id="PS50011"/>
    </source>
</evidence>
<evidence type="ECO:0000256" key="10">
    <source>
        <dbReference type="ARBA" id="ARBA00048367"/>
    </source>
</evidence>
<gene>
    <name evidence="15" type="primary">CDK9</name>
    <name evidence="15" type="ORF">CDAR_112841</name>
</gene>
<comment type="similarity">
    <text evidence="2">Belongs to the protein kinase superfamily. CMGC Ser/Thr protein kinase family. CDC2/CDKX subfamily.</text>
</comment>
<dbReference type="GO" id="GO:0008353">
    <property type="term" value="F:RNA polymerase II CTD heptapeptide repeat kinase activity"/>
    <property type="evidence" value="ECO:0007669"/>
    <property type="project" value="TreeGrafter"/>
</dbReference>
<evidence type="ECO:0000313" key="15">
    <source>
        <dbReference type="EMBL" id="GIY02313.1"/>
    </source>
</evidence>
<proteinExistence type="inferred from homology"/>
<evidence type="ECO:0000256" key="13">
    <source>
        <dbReference type="SAM" id="MobiDB-lite"/>
    </source>
</evidence>
<evidence type="ECO:0000256" key="6">
    <source>
        <dbReference type="ARBA" id="ARBA00022777"/>
    </source>
</evidence>